<organism evidence="2 3">
    <name type="scientific">Schaalia canis</name>
    <dbReference type="NCBI Taxonomy" id="100469"/>
    <lineage>
        <taxon>Bacteria</taxon>
        <taxon>Bacillati</taxon>
        <taxon>Actinomycetota</taxon>
        <taxon>Actinomycetes</taxon>
        <taxon>Actinomycetales</taxon>
        <taxon>Actinomycetaceae</taxon>
        <taxon>Schaalia</taxon>
    </lineage>
</organism>
<sequence length="324" mass="35042">MQLRHGTAVIHRAPGVIQVGTDWGRELVLRDLTRDHEQWLLALGHAAAISPFPFTGTLAPPPPPAGSLALQIALRNAGYALPRPMRHPRILFNGMESALCPAIDMAISTGTLGLLQILDPRPYGRDIVDVLGPHGIGRTRQAGVTSHFQGLYPWLESSTSPVCDLTIVTRARSLDHGLLGHLLALEEWHLSILIGEQGAIVGPLVIPGRSACARCLALHMSGRDPDLSAAEISAASHPVARLSSAAQARLTLVLTEFFDNFSRFWHLGDHSQKELLPLYNQVSTILPNGRAVQHTLSPHPECGCATESLTRTAQPGEKRGSNRR</sequence>
<dbReference type="OrthoDB" id="4426339at2"/>
<dbReference type="EMBL" id="RQZF01000005">
    <property type="protein sequence ID" value="RRC95298.1"/>
    <property type="molecule type" value="Genomic_DNA"/>
</dbReference>
<protein>
    <recommendedName>
        <fullName evidence="4">TOMM leader peptide-binding protein</fullName>
    </recommendedName>
</protein>
<dbReference type="Proteomes" id="UP000280444">
    <property type="component" value="Unassembled WGS sequence"/>
</dbReference>
<evidence type="ECO:0000313" key="2">
    <source>
        <dbReference type="EMBL" id="RRC95298.1"/>
    </source>
</evidence>
<dbReference type="RefSeq" id="WP_124870447.1">
    <property type="nucleotide sequence ID" value="NZ_RQZF01000005.1"/>
</dbReference>
<name>A0A3P1SDT1_9ACTO</name>
<comment type="caution">
    <text evidence="2">The sequence shown here is derived from an EMBL/GenBank/DDBJ whole genome shotgun (WGS) entry which is preliminary data.</text>
</comment>
<feature type="region of interest" description="Disordered" evidence="1">
    <location>
        <begin position="303"/>
        <end position="324"/>
    </location>
</feature>
<proteinExistence type="predicted"/>
<accession>A0A3P1SDT1</accession>
<dbReference type="Gene3D" id="3.40.50.720">
    <property type="entry name" value="NAD(P)-binding Rossmann-like Domain"/>
    <property type="match status" value="1"/>
</dbReference>
<dbReference type="AlphaFoldDB" id="A0A3P1SDT1"/>
<evidence type="ECO:0000256" key="1">
    <source>
        <dbReference type="SAM" id="MobiDB-lite"/>
    </source>
</evidence>
<gene>
    <name evidence="2" type="ORF">EII11_06590</name>
</gene>
<evidence type="ECO:0008006" key="4">
    <source>
        <dbReference type="Google" id="ProtNLM"/>
    </source>
</evidence>
<evidence type="ECO:0000313" key="3">
    <source>
        <dbReference type="Proteomes" id="UP000280444"/>
    </source>
</evidence>
<keyword evidence="3" id="KW-1185">Reference proteome</keyword>
<reference evidence="2 3" key="1">
    <citation type="submission" date="2018-11" db="EMBL/GenBank/DDBJ databases">
        <title>Genomes From Bacteria Associated with the Canine Oral Cavity: a Test Case for Automated Genome-Based Taxonomic Assignment.</title>
        <authorList>
            <person name="Coil D.A."/>
            <person name="Jospin G."/>
            <person name="Darling A.E."/>
            <person name="Wallis C."/>
            <person name="Davis I.J."/>
            <person name="Harris S."/>
            <person name="Eisen J.A."/>
            <person name="Holcombe L.J."/>
            <person name="O'Flynn C."/>
        </authorList>
    </citation>
    <scope>NUCLEOTIDE SEQUENCE [LARGE SCALE GENOMIC DNA]</scope>
    <source>
        <strain evidence="2 3">OH770</strain>
    </source>
</reference>